<evidence type="ECO:0000256" key="4">
    <source>
        <dbReference type="ARBA" id="ARBA00023002"/>
    </source>
</evidence>
<dbReference type="InterPro" id="IPR012347">
    <property type="entry name" value="Ferritin-like"/>
</dbReference>
<evidence type="ECO:0000256" key="8">
    <source>
        <dbReference type="PIRSR" id="PIRSR601519-1"/>
    </source>
</evidence>
<organism evidence="12 13">
    <name type="scientific">Littorina saxatilis</name>
    <dbReference type="NCBI Taxonomy" id="31220"/>
    <lineage>
        <taxon>Eukaryota</taxon>
        <taxon>Metazoa</taxon>
        <taxon>Spiralia</taxon>
        <taxon>Lophotrochozoa</taxon>
        <taxon>Mollusca</taxon>
        <taxon>Gastropoda</taxon>
        <taxon>Caenogastropoda</taxon>
        <taxon>Littorinimorpha</taxon>
        <taxon>Littorinoidea</taxon>
        <taxon>Littorinidae</taxon>
        <taxon>Littorina</taxon>
    </lineage>
</organism>
<comment type="similarity">
    <text evidence="1 9">Belongs to the ferritin family.</text>
</comment>
<comment type="function">
    <text evidence="9">Stores iron in a soluble, non-toxic, readily available form. Important for iron homeostasis. Iron is taken up in the ferrous form and deposited as ferric hydroxides after oxidation.</text>
</comment>
<proteinExistence type="inferred from homology"/>
<evidence type="ECO:0000256" key="6">
    <source>
        <dbReference type="ARBA" id="ARBA00025111"/>
    </source>
</evidence>
<evidence type="ECO:0000256" key="9">
    <source>
        <dbReference type="RuleBase" id="RU361145"/>
    </source>
</evidence>
<feature type="domain" description="Ferritin-like diiron" evidence="11">
    <location>
        <begin position="119"/>
        <end position="278"/>
    </location>
</feature>
<evidence type="ECO:0000256" key="7">
    <source>
        <dbReference type="ARBA" id="ARBA00047990"/>
    </source>
</evidence>
<name>A0AAN9GIP4_9CAEN</name>
<feature type="binding site" evidence="8">
    <location>
        <position position="224"/>
    </location>
    <ligand>
        <name>Fe cation</name>
        <dbReference type="ChEBI" id="CHEBI:24875"/>
        <label>1</label>
    </ligand>
</feature>
<dbReference type="CDD" id="cd01056">
    <property type="entry name" value="Euk_Ferritin"/>
    <property type="match status" value="1"/>
</dbReference>
<keyword evidence="10" id="KW-1133">Transmembrane helix</keyword>
<dbReference type="EC" id="1.16.3.1" evidence="9"/>
<dbReference type="InterPro" id="IPR001519">
    <property type="entry name" value="Ferritin"/>
</dbReference>
<dbReference type="GO" id="GO:0004322">
    <property type="term" value="F:ferroxidase activity"/>
    <property type="evidence" value="ECO:0007669"/>
    <property type="project" value="UniProtKB-EC"/>
</dbReference>
<gene>
    <name evidence="12" type="ORF">V1264_013419</name>
</gene>
<evidence type="ECO:0000256" key="1">
    <source>
        <dbReference type="ARBA" id="ARBA00007513"/>
    </source>
</evidence>
<dbReference type="SUPFAM" id="SSF47240">
    <property type="entry name" value="Ferritin-like"/>
    <property type="match status" value="1"/>
</dbReference>
<keyword evidence="10" id="KW-0812">Transmembrane</keyword>
<comment type="caution">
    <text evidence="12">The sequence shown here is derived from an EMBL/GenBank/DDBJ whole genome shotgun (WGS) entry which is preliminary data.</text>
</comment>
<evidence type="ECO:0000313" key="13">
    <source>
        <dbReference type="Proteomes" id="UP001374579"/>
    </source>
</evidence>
<dbReference type="InterPro" id="IPR009078">
    <property type="entry name" value="Ferritin-like_SF"/>
</dbReference>
<dbReference type="InterPro" id="IPR009040">
    <property type="entry name" value="Ferritin-like_diiron"/>
</dbReference>
<dbReference type="AlphaFoldDB" id="A0AAN9GIP4"/>
<evidence type="ECO:0000313" key="12">
    <source>
        <dbReference type="EMBL" id="KAK7109369.1"/>
    </source>
</evidence>
<evidence type="ECO:0000256" key="10">
    <source>
        <dbReference type="SAM" id="Phobius"/>
    </source>
</evidence>
<protein>
    <recommendedName>
        <fullName evidence="9">Ferritin</fullName>
        <ecNumber evidence="9">1.16.3.1</ecNumber>
    </recommendedName>
</protein>
<keyword evidence="2 9" id="KW-0409">Iron storage</keyword>
<evidence type="ECO:0000259" key="11">
    <source>
        <dbReference type="PROSITE" id="PS50905"/>
    </source>
</evidence>
<dbReference type="Pfam" id="PF00210">
    <property type="entry name" value="Ferritin"/>
    <property type="match status" value="1"/>
</dbReference>
<sequence>MARGVVLFFSGLLIVIGVFIPMSVLQDTKTSGVSKKAKAGKARLSCPPFETPVAVVGHYQCLEKRRKSYGEIYACKLVCPSPMQSRPKKQRVLHRCYKGRWTVFNDHVHCVSSKSVFLVEQQSASPELLNKLVTTHLNHSYSYLAMAYFFDRADVQLPGFHKYFMGLYKNSVDLAQDIMAYINKRGGYIDLQELPRPRLAEKLHVGHEEGRVGLVAMETAVDMEKESQQLALDIIDRVEKRTVQDPHLVHTLEHNHMDYKIKVIKELVDYVSHLRAFEQTGQGDYELGEYDIDNSLQ</sequence>
<feature type="transmembrane region" description="Helical" evidence="10">
    <location>
        <begin position="6"/>
        <end position="25"/>
    </location>
</feature>
<evidence type="ECO:0000256" key="2">
    <source>
        <dbReference type="ARBA" id="ARBA00022434"/>
    </source>
</evidence>
<dbReference type="Gene3D" id="1.20.1260.10">
    <property type="match status" value="1"/>
</dbReference>
<keyword evidence="3 8" id="KW-0479">Metal-binding</keyword>
<dbReference type="GO" id="GO:0008198">
    <property type="term" value="F:ferrous iron binding"/>
    <property type="evidence" value="ECO:0007669"/>
    <property type="project" value="TreeGrafter"/>
</dbReference>
<evidence type="ECO:0000256" key="3">
    <source>
        <dbReference type="ARBA" id="ARBA00022723"/>
    </source>
</evidence>
<comment type="catalytic activity">
    <reaction evidence="7 9">
        <text>4 Fe(2+) + O2 + 4 H(+) = 4 Fe(3+) + 2 H2O</text>
        <dbReference type="Rhea" id="RHEA:11148"/>
        <dbReference type="ChEBI" id="CHEBI:15377"/>
        <dbReference type="ChEBI" id="CHEBI:15378"/>
        <dbReference type="ChEBI" id="CHEBI:15379"/>
        <dbReference type="ChEBI" id="CHEBI:29033"/>
        <dbReference type="ChEBI" id="CHEBI:29034"/>
        <dbReference type="EC" id="1.16.3.1"/>
    </reaction>
</comment>
<evidence type="ECO:0000256" key="5">
    <source>
        <dbReference type="ARBA" id="ARBA00023004"/>
    </source>
</evidence>
<reference evidence="12 13" key="1">
    <citation type="submission" date="2024-02" db="EMBL/GenBank/DDBJ databases">
        <title>Chromosome-scale genome assembly of the rough periwinkle Littorina saxatilis.</title>
        <authorList>
            <person name="De Jode A."/>
            <person name="Faria R."/>
            <person name="Formenti G."/>
            <person name="Sims Y."/>
            <person name="Smith T.P."/>
            <person name="Tracey A."/>
            <person name="Wood J.M.D."/>
            <person name="Zagrodzka Z.B."/>
            <person name="Johannesson K."/>
            <person name="Butlin R.K."/>
            <person name="Leder E.H."/>
        </authorList>
    </citation>
    <scope>NUCLEOTIDE SEQUENCE [LARGE SCALE GENOMIC DNA]</scope>
    <source>
        <strain evidence="12">Snail1</strain>
        <tissue evidence="12">Muscle</tissue>
    </source>
</reference>
<keyword evidence="13" id="KW-1185">Reference proteome</keyword>
<dbReference type="PANTHER" id="PTHR11431:SF75">
    <property type="entry name" value="FERRITIN"/>
    <property type="match status" value="1"/>
</dbReference>
<keyword evidence="4 9" id="KW-0560">Oxidoreductase</keyword>
<dbReference type="PANTHER" id="PTHR11431">
    <property type="entry name" value="FERRITIN"/>
    <property type="match status" value="1"/>
</dbReference>
<dbReference type="EMBL" id="JBAMIC010000003">
    <property type="protein sequence ID" value="KAK7109369.1"/>
    <property type="molecule type" value="Genomic_DNA"/>
</dbReference>
<dbReference type="Proteomes" id="UP001374579">
    <property type="component" value="Unassembled WGS sequence"/>
</dbReference>
<dbReference type="GO" id="GO:0008199">
    <property type="term" value="F:ferric iron binding"/>
    <property type="evidence" value="ECO:0007669"/>
    <property type="project" value="InterPro"/>
</dbReference>
<keyword evidence="10" id="KW-0472">Membrane</keyword>
<dbReference type="GO" id="GO:0006826">
    <property type="term" value="P:iron ion transport"/>
    <property type="evidence" value="ECO:0007669"/>
    <property type="project" value="InterPro"/>
</dbReference>
<dbReference type="PROSITE" id="PS50905">
    <property type="entry name" value="FERRITIN_LIKE"/>
    <property type="match status" value="1"/>
</dbReference>
<comment type="function">
    <text evidence="6">Stores iron in a soluble, non-toxic, readily available form. Important for iron homeostasis. Has ferroxidase activity. Iron is taken up in the ferrous form and deposited as ferric hydroxides after oxidation.</text>
</comment>
<dbReference type="GO" id="GO:0005737">
    <property type="term" value="C:cytoplasm"/>
    <property type="evidence" value="ECO:0007669"/>
    <property type="project" value="TreeGrafter"/>
</dbReference>
<keyword evidence="5 8" id="KW-0408">Iron</keyword>
<accession>A0AAN9GIP4</accession>
<dbReference type="GO" id="GO:0006879">
    <property type="term" value="P:intracellular iron ion homeostasis"/>
    <property type="evidence" value="ECO:0007669"/>
    <property type="project" value="UniProtKB-KW"/>
</dbReference>
<dbReference type="InterPro" id="IPR008331">
    <property type="entry name" value="Ferritin_DPS_dom"/>
</dbReference>